<reference evidence="2 3" key="1">
    <citation type="submission" date="2019-08" db="EMBL/GenBank/DDBJ databases">
        <title>Genome of Psychroserpens burtonensis ACAM 167.</title>
        <authorList>
            <person name="Bowman J.P."/>
        </authorList>
    </citation>
    <scope>NUCLEOTIDE SEQUENCE [LARGE SCALE GENOMIC DNA]</scope>
    <source>
        <strain evidence="2 3">ACAM 167</strain>
    </source>
</reference>
<evidence type="ECO:0000313" key="3">
    <source>
        <dbReference type="Proteomes" id="UP000321938"/>
    </source>
</evidence>
<gene>
    <name evidence="2" type="ORF">ES692_05190</name>
</gene>
<dbReference type="AlphaFoldDB" id="A0A5C7B9B9"/>
<feature type="transmembrane region" description="Helical" evidence="1">
    <location>
        <begin position="42"/>
        <end position="63"/>
    </location>
</feature>
<organism evidence="2 3">
    <name type="scientific">Psychroserpens burtonensis</name>
    <dbReference type="NCBI Taxonomy" id="49278"/>
    <lineage>
        <taxon>Bacteria</taxon>
        <taxon>Pseudomonadati</taxon>
        <taxon>Bacteroidota</taxon>
        <taxon>Flavobacteriia</taxon>
        <taxon>Flavobacteriales</taxon>
        <taxon>Flavobacteriaceae</taxon>
        <taxon>Psychroserpens</taxon>
    </lineage>
</organism>
<dbReference type="Proteomes" id="UP000321938">
    <property type="component" value="Unassembled WGS sequence"/>
</dbReference>
<accession>A0A5C7B9B9</accession>
<keyword evidence="1" id="KW-0812">Transmembrane</keyword>
<dbReference type="EMBL" id="VOSB01000006">
    <property type="protein sequence ID" value="TXE18848.1"/>
    <property type="molecule type" value="Genomic_DNA"/>
</dbReference>
<dbReference type="STRING" id="1123037.GCA_000425305_02704"/>
<dbReference type="RefSeq" id="WP_147231293.1">
    <property type="nucleotide sequence ID" value="NZ_VOSB01000006.1"/>
</dbReference>
<sequence length="73" mass="8617">MKHNQNLGSALRSKLEDLQSSPDDFVWNAIEEKLKKKRRRLLFWYFTFGLALLVLTSFVYRTFNSNAINGLKH</sequence>
<protein>
    <submittedName>
        <fullName evidence="2">Uncharacterized protein</fullName>
    </submittedName>
</protein>
<name>A0A5C7B9B9_9FLAO</name>
<evidence type="ECO:0000313" key="2">
    <source>
        <dbReference type="EMBL" id="TXE18848.1"/>
    </source>
</evidence>
<keyword evidence="1" id="KW-0472">Membrane</keyword>
<comment type="caution">
    <text evidence="2">The sequence shown here is derived from an EMBL/GenBank/DDBJ whole genome shotgun (WGS) entry which is preliminary data.</text>
</comment>
<keyword evidence="1" id="KW-1133">Transmembrane helix</keyword>
<proteinExistence type="predicted"/>
<evidence type="ECO:0000256" key="1">
    <source>
        <dbReference type="SAM" id="Phobius"/>
    </source>
</evidence>
<keyword evidence="3" id="KW-1185">Reference proteome</keyword>